<feature type="region of interest" description="Disordered" evidence="1">
    <location>
        <begin position="1"/>
        <end position="289"/>
    </location>
</feature>
<evidence type="ECO:0000313" key="2">
    <source>
        <dbReference type="EMBL" id="MQL68653.1"/>
    </source>
</evidence>
<evidence type="ECO:0000313" key="3">
    <source>
        <dbReference type="Proteomes" id="UP000652761"/>
    </source>
</evidence>
<comment type="caution">
    <text evidence="2">The sequence shown here is derived from an EMBL/GenBank/DDBJ whole genome shotgun (WGS) entry which is preliminary data.</text>
</comment>
<evidence type="ECO:0000256" key="1">
    <source>
        <dbReference type="SAM" id="MobiDB-lite"/>
    </source>
</evidence>
<name>A0A843TGN1_COLES</name>
<feature type="compositionally biased region" description="Basic and acidic residues" evidence="1">
    <location>
        <begin position="31"/>
        <end position="47"/>
    </location>
</feature>
<dbReference type="Proteomes" id="UP000652761">
    <property type="component" value="Unassembled WGS sequence"/>
</dbReference>
<feature type="compositionally biased region" description="Polar residues" evidence="1">
    <location>
        <begin position="50"/>
        <end position="60"/>
    </location>
</feature>
<feature type="compositionally biased region" description="Basic and acidic residues" evidence="1">
    <location>
        <begin position="199"/>
        <end position="213"/>
    </location>
</feature>
<gene>
    <name evidence="2" type="ORF">Taro_000920</name>
</gene>
<organism evidence="2 3">
    <name type="scientific">Colocasia esculenta</name>
    <name type="common">Wild taro</name>
    <name type="synonym">Arum esculentum</name>
    <dbReference type="NCBI Taxonomy" id="4460"/>
    <lineage>
        <taxon>Eukaryota</taxon>
        <taxon>Viridiplantae</taxon>
        <taxon>Streptophyta</taxon>
        <taxon>Embryophyta</taxon>
        <taxon>Tracheophyta</taxon>
        <taxon>Spermatophyta</taxon>
        <taxon>Magnoliopsida</taxon>
        <taxon>Liliopsida</taxon>
        <taxon>Araceae</taxon>
        <taxon>Aroideae</taxon>
        <taxon>Colocasieae</taxon>
        <taxon>Colocasia</taxon>
    </lineage>
</organism>
<accession>A0A843TGN1</accession>
<feature type="compositionally biased region" description="Basic and acidic residues" evidence="1">
    <location>
        <begin position="65"/>
        <end position="86"/>
    </location>
</feature>
<dbReference type="EMBL" id="NMUH01000018">
    <property type="protein sequence ID" value="MQL68653.1"/>
    <property type="molecule type" value="Genomic_DNA"/>
</dbReference>
<dbReference type="AlphaFoldDB" id="A0A843TGN1"/>
<feature type="compositionally biased region" description="Low complexity" evidence="1">
    <location>
        <begin position="123"/>
        <end position="141"/>
    </location>
</feature>
<feature type="compositionally biased region" description="Polar residues" evidence="1">
    <location>
        <begin position="235"/>
        <end position="246"/>
    </location>
</feature>
<reference evidence="2" key="1">
    <citation type="submission" date="2017-07" db="EMBL/GenBank/DDBJ databases">
        <title>Taro Niue Genome Assembly and Annotation.</title>
        <authorList>
            <person name="Atibalentja N."/>
            <person name="Keating K."/>
            <person name="Fields C.J."/>
        </authorList>
    </citation>
    <scope>NUCLEOTIDE SEQUENCE</scope>
    <source>
        <strain evidence="2">Niue_2</strain>
        <tissue evidence="2">Leaf</tissue>
    </source>
</reference>
<protein>
    <submittedName>
        <fullName evidence="2">Uncharacterized protein</fullName>
    </submittedName>
</protein>
<keyword evidence="3" id="KW-1185">Reference proteome</keyword>
<sequence length="289" mass="32503">MAQTGPLTHGATRKRQHEGSKQLELKTTPGKRKETRTSLFHTREAKPQCETATSIRSTASRAPRHSPDHHLREHAGRKNKADHPSHGDTQSPPARPRKLGNERRDKLANAAARRTAKRMTLRTATPKQTVTQTVQPATTTTHLYRGRESNDNQNNTKQPWGETPPKAPRAILGEPHQNTAQPNDTLRTIGATQRWLETNTKHSWEEPPPEKPHKMVLGEPPPEPPRHRSGKNPPERTNQTNSTPQTLRWHGNNRNERGTVLRETLTRTTANGSGKRPPEHRATKRCTSA</sequence>
<proteinExistence type="predicted"/>
<feature type="compositionally biased region" description="Polar residues" evidence="1">
    <location>
        <begin position="176"/>
        <end position="186"/>
    </location>
</feature>